<gene>
    <name evidence="2" type="ORF">AVDCRST_MAG78-3654</name>
</gene>
<feature type="compositionally biased region" description="Basic and acidic residues" evidence="1">
    <location>
        <begin position="49"/>
        <end position="58"/>
    </location>
</feature>
<accession>A0A6J4QV92</accession>
<sequence length="70" mass="7811">GPGGVRAGRRGRVEHPARQDPRHGQEEAHLPHGGRRPDGRRFGGRSPLPRREREERQGGRPQTGRSHQGI</sequence>
<evidence type="ECO:0000256" key="1">
    <source>
        <dbReference type="SAM" id="MobiDB-lite"/>
    </source>
</evidence>
<dbReference type="AlphaFoldDB" id="A0A6J4QV92"/>
<feature type="compositionally biased region" description="Low complexity" evidence="1">
    <location>
        <begin position="59"/>
        <end position="70"/>
    </location>
</feature>
<organism evidence="2">
    <name type="scientific">uncultured Rubrobacteraceae bacterium</name>
    <dbReference type="NCBI Taxonomy" id="349277"/>
    <lineage>
        <taxon>Bacteria</taxon>
        <taxon>Bacillati</taxon>
        <taxon>Actinomycetota</taxon>
        <taxon>Rubrobacteria</taxon>
        <taxon>Rubrobacterales</taxon>
        <taxon>Rubrobacteraceae</taxon>
        <taxon>environmental samples</taxon>
    </lineage>
</organism>
<reference evidence="2" key="1">
    <citation type="submission" date="2020-02" db="EMBL/GenBank/DDBJ databases">
        <authorList>
            <person name="Meier V. D."/>
        </authorList>
    </citation>
    <scope>NUCLEOTIDE SEQUENCE</scope>
    <source>
        <strain evidence="2">AVDCRST_MAG78</strain>
    </source>
</reference>
<feature type="non-terminal residue" evidence="2">
    <location>
        <position position="1"/>
    </location>
</feature>
<proteinExistence type="predicted"/>
<dbReference type="EMBL" id="CADCVB010000239">
    <property type="protein sequence ID" value="CAA9453123.1"/>
    <property type="molecule type" value="Genomic_DNA"/>
</dbReference>
<feature type="non-terminal residue" evidence="2">
    <location>
        <position position="70"/>
    </location>
</feature>
<evidence type="ECO:0000313" key="2">
    <source>
        <dbReference type="EMBL" id="CAA9453123.1"/>
    </source>
</evidence>
<feature type="compositionally biased region" description="Basic and acidic residues" evidence="1">
    <location>
        <begin position="11"/>
        <end position="41"/>
    </location>
</feature>
<name>A0A6J4QV92_9ACTN</name>
<protein>
    <submittedName>
        <fullName evidence="2">Uncharacterized protein</fullName>
    </submittedName>
</protein>
<feature type="region of interest" description="Disordered" evidence="1">
    <location>
        <begin position="1"/>
        <end position="70"/>
    </location>
</feature>